<name>A0ACC3MVG5_9PEZI</name>
<comment type="caution">
    <text evidence="1">The sequence shown here is derived from an EMBL/GenBank/DDBJ whole genome shotgun (WGS) entry which is preliminary data.</text>
</comment>
<keyword evidence="2" id="KW-1185">Reference proteome</keyword>
<reference evidence="1" key="1">
    <citation type="submission" date="2023-07" db="EMBL/GenBank/DDBJ databases">
        <title>Black Yeasts Isolated from many extreme environments.</title>
        <authorList>
            <person name="Coleine C."/>
            <person name="Stajich J.E."/>
            <person name="Selbmann L."/>
        </authorList>
    </citation>
    <scope>NUCLEOTIDE SEQUENCE</scope>
    <source>
        <strain evidence="1">CCFEE 5714</strain>
    </source>
</reference>
<sequence length="355" mass="38042">MSPDLNSLPPSQPTSASGSPLQTSRPRRISITNTEAFRPSPPSPRSPSVSSLQAAAAINAGLHRSPSNASPARGNTGLERRRSSLMNNLSMNDPTVPGPGELQQPNGSNSSSPRVGRRSLVLNTADPHHQRQPSLGELHQELENEQEAQVNRLLHMIRIQQDQIAQIQRQQQNPHEPSPTSTEHTRFSTPPSALPTPATTNTTAHSSPRSASFSGPPPAHGHFNLPHSLSRQSSTRLSNAGTNSRSNSPALRPASGSLGPLTEDFLLGGTRDESAFYQAETQMLTRENQMLKLRIRELERQVADMSISSQPGTSSIGGRTHSPAQNSRLASPPATFASEPAPSLTAQVEPAAKFD</sequence>
<evidence type="ECO:0000313" key="2">
    <source>
        <dbReference type="Proteomes" id="UP001281147"/>
    </source>
</evidence>
<dbReference type="Proteomes" id="UP001281147">
    <property type="component" value="Unassembled WGS sequence"/>
</dbReference>
<organism evidence="1 2">
    <name type="scientific">Vermiconidia calcicola</name>
    <dbReference type="NCBI Taxonomy" id="1690605"/>
    <lineage>
        <taxon>Eukaryota</taxon>
        <taxon>Fungi</taxon>
        <taxon>Dikarya</taxon>
        <taxon>Ascomycota</taxon>
        <taxon>Pezizomycotina</taxon>
        <taxon>Dothideomycetes</taxon>
        <taxon>Dothideomycetidae</taxon>
        <taxon>Mycosphaerellales</taxon>
        <taxon>Extremaceae</taxon>
        <taxon>Vermiconidia</taxon>
    </lineage>
</organism>
<evidence type="ECO:0000313" key="1">
    <source>
        <dbReference type="EMBL" id="KAK3703857.1"/>
    </source>
</evidence>
<accession>A0ACC3MVG5</accession>
<gene>
    <name evidence="1" type="ORF">LTR37_014180</name>
</gene>
<proteinExistence type="predicted"/>
<protein>
    <submittedName>
        <fullName evidence="1">Uncharacterized protein</fullName>
    </submittedName>
</protein>
<dbReference type="EMBL" id="JAUTXU010000146">
    <property type="protein sequence ID" value="KAK3703857.1"/>
    <property type="molecule type" value="Genomic_DNA"/>
</dbReference>